<comment type="similarity">
    <text evidence="2">Belongs to the alpha/beta-type SASP family.</text>
</comment>
<dbReference type="PANTHER" id="PTHR36107:SF1">
    <property type="entry name" value="SMALL, ACID-SOLUBLE SPORE PROTEIN A"/>
    <property type="match status" value="1"/>
</dbReference>
<evidence type="ECO:0000313" key="4">
    <source>
        <dbReference type="EMBL" id="MBD3920808.1"/>
    </source>
</evidence>
<dbReference type="InterPro" id="IPR038300">
    <property type="entry name" value="SASP_sf_alpha/beta"/>
</dbReference>
<accession>A0ABR8MY53</accession>
<evidence type="ECO:0000256" key="1">
    <source>
        <dbReference type="ARBA" id="ARBA00003863"/>
    </source>
</evidence>
<protein>
    <submittedName>
        <fullName evidence="4">Alpha/beta-type small acid-soluble spore protein</fullName>
    </submittedName>
</protein>
<evidence type="ECO:0000256" key="3">
    <source>
        <dbReference type="ARBA" id="ARBA00023125"/>
    </source>
</evidence>
<dbReference type="PROSITE" id="PS00304">
    <property type="entry name" value="SASP_1"/>
    <property type="match status" value="1"/>
</dbReference>
<dbReference type="Gene3D" id="6.10.10.80">
    <property type="entry name" value="Small, acid-soluble spore protein, alpha/beta type-like"/>
    <property type="match status" value="1"/>
</dbReference>
<gene>
    <name evidence="4" type="ORF">H8B09_18725</name>
</gene>
<dbReference type="EMBL" id="JACXZA010000004">
    <property type="protein sequence ID" value="MBD3920808.1"/>
    <property type="molecule type" value="Genomic_DNA"/>
</dbReference>
<evidence type="ECO:0000256" key="2">
    <source>
        <dbReference type="ARBA" id="ARBA00005442"/>
    </source>
</evidence>
<dbReference type="InterPro" id="IPR001448">
    <property type="entry name" value="SASP_alpha/beta-type"/>
</dbReference>
<sequence length="96" mass="10129">MGRSRSNRKVVPECREALNQMKYEIAAELGLVQPSGFAGDADTEFAGEFGMMGAATSGSVPWSQLETRQAGAVGGAITRRLVQQAEAVLNGNGSFH</sequence>
<dbReference type="PROSITE" id="PS00684">
    <property type="entry name" value="SASP_2"/>
    <property type="match status" value="1"/>
</dbReference>
<comment type="function">
    <text evidence="1">SASP are bound to spore DNA. They are double-stranded DNA-binding proteins that cause DNA to change to an a-like conformation. They protect the DNA backbone from chemical and enzymatic cleavage and are thus involved in dormant spore's high resistance to UV light.</text>
</comment>
<dbReference type="PANTHER" id="PTHR36107">
    <property type="entry name" value="SMALL, ACID-SOLUBLE SPORE PROTEIN A"/>
    <property type="match status" value="1"/>
</dbReference>
<dbReference type="Pfam" id="PF00269">
    <property type="entry name" value="SASP"/>
    <property type="match status" value="1"/>
</dbReference>
<evidence type="ECO:0000313" key="5">
    <source>
        <dbReference type="Proteomes" id="UP000609346"/>
    </source>
</evidence>
<name>A0ABR8MY53_9BACL</name>
<organism evidence="4 5">
    <name type="scientific">Paenibacillus terricola</name>
    <dbReference type="NCBI Taxonomy" id="2763503"/>
    <lineage>
        <taxon>Bacteria</taxon>
        <taxon>Bacillati</taxon>
        <taxon>Bacillota</taxon>
        <taxon>Bacilli</taxon>
        <taxon>Bacillales</taxon>
        <taxon>Paenibacillaceae</taxon>
        <taxon>Paenibacillus</taxon>
    </lineage>
</organism>
<reference evidence="4 5" key="1">
    <citation type="submission" date="2020-09" db="EMBL/GenBank/DDBJ databases">
        <title>Paenibacillus sp. strain PR3 16S rRNA gene Genome sequencing and assembly.</title>
        <authorList>
            <person name="Kim J."/>
        </authorList>
    </citation>
    <scope>NUCLEOTIDE SEQUENCE [LARGE SCALE GENOMIC DNA]</scope>
    <source>
        <strain evidence="4 5">PR3</strain>
    </source>
</reference>
<dbReference type="InterPro" id="IPR018126">
    <property type="entry name" value="SASP_alpha/beta-type_CS"/>
</dbReference>
<keyword evidence="3" id="KW-0238">DNA-binding</keyword>
<dbReference type="RefSeq" id="WP_191205073.1">
    <property type="nucleotide sequence ID" value="NZ_JACXZA010000004.1"/>
</dbReference>
<dbReference type="Proteomes" id="UP000609346">
    <property type="component" value="Unassembled WGS sequence"/>
</dbReference>
<comment type="caution">
    <text evidence="4">The sequence shown here is derived from an EMBL/GenBank/DDBJ whole genome shotgun (WGS) entry which is preliminary data.</text>
</comment>
<proteinExistence type="inferred from homology"/>
<keyword evidence="5" id="KW-1185">Reference proteome</keyword>
<dbReference type="InterPro" id="IPR050847">
    <property type="entry name" value="SASP_DNA-binding"/>
</dbReference>